<feature type="region of interest" description="Disordered" evidence="9">
    <location>
        <begin position="1234"/>
        <end position="1262"/>
    </location>
</feature>
<dbReference type="NCBIfam" id="TIGR00111">
    <property type="entry name" value="pelota"/>
    <property type="match status" value="1"/>
</dbReference>
<dbReference type="InterPro" id="IPR038069">
    <property type="entry name" value="Pelota/DOM34_N"/>
</dbReference>
<evidence type="ECO:0000256" key="9">
    <source>
        <dbReference type="SAM" id="MobiDB-lite"/>
    </source>
</evidence>
<evidence type="ECO:0000256" key="3">
    <source>
        <dbReference type="ARBA" id="ARBA00004496"/>
    </source>
</evidence>
<dbReference type="GO" id="GO:0070651">
    <property type="term" value="P:nonfunctional rRNA decay"/>
    <property type="evidence" value="ECO:0007669"/>
    <property type="project" value="TreeGrafter"/>
</dbReference>
<comment type="subcellular location">
    <subcellularLocation>
        <location evidence="3">Cytoplasm</location>
    </subcellularLocation>
    <subcellularLocation>
        <location evidence="2">Nucleus</location>
    </subcellularLocation>
</comment>
<dbReference type="Gene3D" id="3.30.420.60">
    <property type="entry name" value="eRF1 domain 2"/>
    <property type="match status" value="1"/>
</dbReference>
<proteinExistence type="inferred from homology"/>
<dbReference type="InterPro" id="IPR005140">
    <property type="entry name" value="eRF1_Pelota-like_N"/>
</dbReference>
<accession>A0AAE1YTG0</accession>
<keyword evidence="7" id="KW-0539">Nucleus</keyword>
<keyword evidence="5" id="KW-0963">Cytoplasm</keyword>
<comment type="similarity">
    <text evidence="4">Belongs to the eukaryotic release factor 1 family. Pelota subfamily.</text>
</comment>
<dbReference type="SUPFAM" id="SSF53137">
    <property type="entry name" value="Translational machinery components"/>
    <property type="match status" value="1"/>
</dbReference>
<dbReference type="GO" id="GO:0032790">
    <property type="term" value="P:ribosome disassembly"/>
    <property type="evidence" value="ECO:0007669"/>
    <property type="project" value="TreeGrafter"/>
</dbReference>
<dbReference type="GO" id="GO:0071025">
    <property type="term" value="P:RNA surveillance"/>
    <property type="evidence" value="ECO:0007669"/>
    <property type="project" value="InterPro"/>
</dbReference>
<comment type="function">
    <text evidence="8">Component of the Pelota-HBS1L complex, a complex that recognizes stalled ribosomes and triggers the No-Go Decay (NGD) pathway. In the Pelota-HBS1L complex, pelo recognizes ribosomes stalled at the 3' end of an mRNA and engages stalled ribosomes by destabilizing mRNA in the mRNA channel. Following ribosome-binding, the Pelota-HBS1L complex promotes the disassembly of stalled ribosomes, followed by degradation of damaged mRNAs as part of the NGD pathway.</text>
</comment>
<evidence type="ECO:0000256" key="7">
    <source>
        <dbReference type="ARBA" id="ARBA00023242"/>
    </source>
</evidence>
<reference evidence="11" key="2">
    <citation type="journal article" date="2024" name="Plant">
        <title>Genomic evolution and insights into agronomic trait innovations of Sesamum species.</title>
        <authorList>
            <person name="Miao H."/>
            <person name="Wang L."/>
            <person name="Qu L."/>
            <person name="Liu H."/>
            <person name="Sun Y."/>
            <person name="Le M."/>
            <person name="Wang Q."/>
            <person name="Wei S."/>
            <person name="Zheng Y."/>
            <person name="Lin W."/>
            <person name="Duan Y."/>
            <person name="Cao H."/>
            <person name="Xiong S."/>
            <person name="Wang X."/>
            <person name="Wei L."/>
            <person name="Li C."/>
            <person name="Ma Q."/>
            <person name="Ju M."/>
            <person name="Zhao R."/>
            <person name="Li G."/>
            <person name="Mu C."/>
            <person name="Tian Q."/>
            <person name="Mei H."/>
            <person name="Zhang T."/>
            <person name="Gao T."/>
            <person name="Zhang H."/>
        </authorList>
    </citation>
    <scope>NUCLEOTIDE SEQUENCE</scope>
    <source>
        <strain evidence="11">3651</strain>
    </source>
</reference>
<dbReference type="Pfam" id="PF03464">
    <property type="entry name" value="eRF1_2"/>
    <property type="match status" value="1"/>
</dbReference>
<dbReference type="SMART" id="SM01194">
    <property type="entry name" value="eRF1_1"/>
    <property type="match status" value="1"/>
</dbReference>
<feature type="region of interest" description="Disordered" evidence="9">
    <location>
        <begin position="193"/>
        <end position="220"/>
    </location>
</feature>
<dbReference type="SUPFAM" id="SSF159065">
    <property type="entry name" value="Dom34/Pelota N-terminal domain-like"/>
    <property type="match status" value="1"/>
</dbReference>
<evidence type="ECO:0000256" key="4">
    <source>
        <dbReference type="ARBA" id="ARBA00009504"/>
    </source>
</evidence>
<evidence type="ECO:0000256" key="5">
    <source>
        <dbReference type="ARBA" id="ARBA00022490"/>
    </source>
</evidence>
<dbReference type="GO" id="GO:0070481">
    <property type="term" value="P:nuclear-transcribed mRNA catabolic process, non-stop decay"/>
    <property type="evidence" value="ECO:0007669"/>
    <property type="project" value="InterPro"/>
</dbReference>
<feature type="region of interest" description="Disordered" evidence="9">
    <location>
        <begin position="113"/>
        <end position="132"/>
    </location>
</feature>
<dbReference type="InterPro" id="IPR004405">
    <property type="entry name" value="TF_pelota"/>
</dbReference>
<dbReference type="EMBL" id="JACGWO010000002">
    <property type="protein sequence ID" value="KAK4435939.1"/>
    <property type="molecule type" value="Genomic_DNA"/>
</dbReference>
<dbReference type="FunFam" id="3.30.420.60:FF:000002">
    <property type="entry name" value="Protein pelota homolog"/>
    <property type="match status" value="1"/>
</dbReference>
<dbReference type="GO" id="GO:0070966">
    <property type="term" value="P:nuclear-transcribed mRNA catabolic process, no-go decay"/>
    <property type="evidence" value="ECO:0007669"/>
    <property type="project" value="InterPro"/>
</dbReference>
<evidence type="ECO:0000256" key="2">
    <source>
        <dbReference type="ARBA" id="ARBA00004123"/>
    </source>
</evidence>
<evidence type="ECO:0000256" key="8">
    <source>
        <dbReference type="ARBA" id="ARBA00054141"/>
    </source>
</evidence>
<evidence type="ECO:0000313" key="11">
    <source>
        <dbReference type="EMBL" id="KAK4435939.1"/>
    </source>
</evidence>
<name>A0AAE1YTG0_9LAMI</name>
<feature type="region of interest" description="Disordered" evidence="9">
    <location>
        <begin position="555"/>
        <end position="650"/>
    </location>
</feature>
<organism evidence="11 12">
    <name type="scientific">Sesamum alatum</name>
    <dbReference type="NCBI Taxonomy" id="300844"/>
    <lineage>
        <taxon>Eukaryota</taxon>
        <taxon>Viridiplantae</taxon>
        <taxon>Streptophyta</taxon>
        <taxon>Embryophyta</taxon>
        <taxon>Tracheophyta</taxon>
        <taxon>Spermatophyta</taxon>
        <taxon>Magnoliopsida</taxon>
        <taxon>eudicotyledons</taxon>
        <taxon>Gunneridae</taxon>
        <taxon>Pentapetalae</taxon>
        <taxon>asterids</taxon>
        <taxon>lamiids</taxon>
        <taxon>Lamiales</taxon>
        <taxon>Pedaliaceae</taxon>
        <taxon>Sesamum</taxon>
    </lineage>
</organism>
<evidence type="ECO:0000256" key="6">
    <source>
        <dbReference type="ARBA" id="ARBA00022723"/>
    </source>
</evidence>
<feature type="compositionally biased region" description="Low complexity" evidence="9">
    <location>
        <begin position="7"/>
        <end position="20"/>
    </location>
</feature>
<dbReference type="InterPro" id="IPR029064">
    <property type="entry name" value="Ribosomal_eL30-like_sf"/>
</dbReference>
<evidence type="ECO:0000313" key="12">
    <source>
        <dbReference type="Proteomes" id="UP001293254"/>
    </source>
</evidence>
<dbReference type="PANTHER" id="PTHR10853:SF0">
    <property type="entry name" value="PROTEIN PELOTA HOMOLOG"/>
    <property type="match status" value="1"/>
</dbReference>
<feature type="region of interest" description="Disordered" evidence="9">
    <location>
        <begin position="757"/>
        <end position="792"/>
    </location>
</feature>
<dbReference type="Gene3D" id="2.30.30.870">
    <property type="entry name" value="Pelota, domain A"/>
    <property type="match status" value="1"/>
</dbReference>
<dbReference type="InterPro" id="IPR042226">
    <property type="entry name" value="eFR1_2_sf"/>
</dbReference>
<reference evidence="11" key="1">
    <citation type="submission" date="2020-06" db="EMBL/GenBank/DDBJ databases">
        <authorList>
            <person name="Li T."/>
            <person name="Hu X."/>
            <person name="Zhang T."/>
            <person name="Song X."/>
            <person name="Zhang H."/>
            <person name="Dai N."/>
            <person name="Sheng W."/>
            <person name="Hou X."/>
            <person name="Wei L."/>
        </authorList>
    </citation>
    <scope>NUCLEOTIDE SEQUENCE</scope>
    <source>
        <strain evidence="11">3651</strain>
        <tissue evidence="11">Leaf</tissue>
    </source>
</reference>
<dbReference type="InterPro" id="IPR058547">
    <property type="entry name" value="Pelota_N"/>
</dbReference>
<keyword evidence="12" id="KW-1185">Reference proteome</keyword>
<dbReference type="GO" id="GO:0046872">
    <property type="term" value="F:metal ion binding"/>
    <property type="evidence" value="ECO:0007669"/>
    <property type="project" value="UniProtKB-KW"/>
</dbReference>
<sequence length="1804" mass="189188">MATAEDGGATANTTNTNTSSYGGGGAGGKFRKKPFRRPTTPYDRPHTALRGSDNNGSWLTKLVVDPASKLISYGAHRLFASVFRKRLPPPPPPRTSELNQGVSAGLQEAVPNNQRGEQEPAGGECSQQINSSTSNEISKLEQLLKKNTFTRSEIDHLTELLQSRAGEAPHRDAGESNVETASDFGRHQPIAISPSEEDRSEGVKSHGVMSTPVSNSKVLEDDIASPAELARAYMDNKSSKVSPSMLGMNSQVSKEDARLISDTRFSLKPPLRSLKTKTSISLGAPENGFSTPISRGRSAIYSMPRSPYSRGIGINNNVYAGQTSSPSLSLMEHGQTYLSKTMTLKRRSSVLDYETGSVGPIRRIRQKSNLIAPRTPPTAEGVGTASDAVAVSLKQKLPLTNEKPKEASSAVCVNADNSVPSTSYAHVPSKSSEVAARILQHLEKLTPKEKSSESKFVAVREKSPFKLTPAMLRGQALRSMEDISSSKLLLDVQDDHKFENKSDFTLTDPCYSTSQEQRNVKENAPQESFVPFDRRYPVTNNDSVVSLKASGLISSTSDSVRKDSIPQPSQKKRAFRMSAQEDSLELDDDLHCNGLASKPSSEGRGPVEAHFTDSKLPPAEEPELVRTTSEPEVKAPGLISSRTGELSSPGAVTVGEGSIGVAFAASGQATVAGQSAVLPLSIASFDKPKETNNPPPLFSFISKVADKFPSLPSESSNRMPESKPESSSSWVNVSAPTGPLVKIPEIDKGGILNPLKAGERDGISHSAPSASISSSPAGSLPAVSPSGTNQIPRSGPVLFTPSTGTGTANSAISTGNIIGLDPTPSISAGPIFKFGASVDPSTAVSAVSTMFPVGDLKSKADADQSSGSSSSSLTNVAAFEAANSGSSTFGLGSSVSDSTANNHEGSLFNSGSKSLVFGAESLSQGTSVQSVIPASLPSFNMISSTSIGSSLSNSQVFNPNTTSAFNFPASSSDTGAVVPSSGPTSSPVVFGISTSAVAEGSAVSSSTAATSGMFSFGLGSSSSSSNAVGSTSGATSAVFSLGGSSSVSPSATNTFSSATTSGIFNVGGSSSASSSAISSVTGSNSAPSNVFGSGWQSPKSSIFGSLPSSSPSTGFSFGASSSASTSAAPVVFNSSSGPSSSPIFSFTTASSSVSSSLLPSVPQPIFGKPTAASSVSSSVLPSVPQPIFGKPSAASSVSSSLLPSVPQPIFGNHSAAPSGSSSLLPSVPQPIFGNPSAGFAASPGNNDQMNAEDSMAEDPVQSTAPSIPLFGQPAVSPSPPGFMFGSAAPPQANPFQFGSQQIQVAPQNPSPFQASGSLEFNAGGSFSLGSGGGDKSGAKSVIAQNEEQQEDRYLLENPETNAPRVGQLDILVYIKVAIVVTCNVNNRTYASIDLFTLSITYASLIENAPHSTKGKPNTKKGNREDNMKIVRRDIEPHGPGSVKMVPEEADDLWVAYNLIAAGDTVMAVTVRKVLREAASGGRDAERVKLKLEIKVEAVEYDKEGSVLRIRGKNILENEHVKIGAFHTLELDLHRPFVLRKVLWDSLALDTLHQASDIKASADLAVVLMQEGLANILLVGKSVTTTRSRVETSIPRKHGPSIAGYDKALNKFFDNVLQAFLKHVDFSVVRCAVIASPGFTKDQFHRHLLLEAERRQLRAIIENKSRIILVHTTSGYKHSLREVLDAPNVMNIIKNTKAAEEVRALKDFFDMLSNDPARACYGPKHVEVAHEHMAIQTLLITDELFRSSDIATRQKYVNLVDSVKASGGTAHIFSSMHVSGEQLSQLTGIAAILRFPLPDLDDIEM</sequence>
<dbReference type="Pfam" id="PF03465">
    <property type="entry name" value="eRF1_3"/>
    <property type="match status" value="1"/>
</dbReference>
<comment type="cofactor">
    <cofactor evidence="1">
        <name>a divalent metal cation</name>
        <dbReference type="ChEBI" id="CHEBI:60240"/>
    </cofactor>
</comment>
<dbReference type="FunFam" id="3.30.1330.30:FF:000008">
    <property type="entry name" value="Protein pelota homolog"/>
    <property type="match status" value="1"/>
</dbReference>
<feature type="region of interest" description="Disordered" evidence="9">
    <location>
        <begin position="710"/>
        <end position="733"/>
    </location>
</feature>
<dbReference type="SUPFAM" id="SSF55315">
    <property type="entry name" value="L30e-like"/>
    <property type="match status" value="1"/>
</dbReference>
<gene>
    <name evidence="11" type="ORF">Salat_0757500</name>
</gene>
<dbReference type="GO" id="GO:0005634">
    <property type="term" value="C:nucleus"/>
    <property type="evidence" value="ECO:0007669"/>
    <property type="project" value="UniProtKB-SubCell"/>
</dbReference>
<comment type="caution">
    <text evidence="11">The sequence shown here is derived from an EMBL/GenBank/DDBJ whole genome shotgun (WGS) entry which is preliminary data.</text>
</comment>
<feature type="domain" description="eRF1/Pelota-like N-terminal" evidence="10">
    <location>
        <begin position="1427"/>
        <end position="1556"/>
    </location>
</feature>
<feature type="compositionally biased region" description="Polar residues" evidence="9">
    <location>
        <begin position="712"/>
        <end position="733"/>
    </location>
</feature>
<dbReference type="InterPro" id="IPR005141">
    <property type="entry name" value="eRF1_2"/>
</dbReference>
<protein>
    <submittedName>
        <fullName evidence="11">Protein PELOTA 1</fullName>
    </submittedName>
</protein>
<dbReference type="Proteomes" id="UP001293254">
    <property type="component" value="Unassembled WGS sequence"/>
</dbReference>
<keyword evidence="6" id="KW-0479">Metal-binding</keyword>
<dbReference type="FunFam" id="2.30.30.870:FF:000002">
    <property type="entry name" value="Protein pelota homolog"/>
    <property type="match status" value="1"/>
</dbReference>
<dbReference type="PANTHER" id="PTHR10853">
    <property type="entry name" value="PELOTA"/>
    <property type="match status" value="1"/>
</dbReference>
<dbReference type="GO" id="GO:0005737">
    <property type="term" value="C:cytoplasm"/>
    <property type="evidence" value="ECO:0007669"/>
    <property type="project" value="UniProtKB-SubCell"/>
</dbReference>
<evidence type="ECO:0000259" key="10">
    <source>
        <dbReference type="SMART" id="SM01194"/>
    </source>
</evidence>
<dbReference type="InterPro" id="IPR005142">
    <property type="entry name" value="eRF1_3"/>
</dbReference>
<evidence type="ECO:0000256" key="1">
    <source>
        <dbReference type="ARBA" id="ARBA00001968"/>
    </source>
</evidence>
<feature type="compositionally biased region" description="Low complexity" evidence="9">
    <location>
        <begin position="764"/>
        <end position="779"/>
    </location>
</feature>
<feature type="region of interest" description="Disordered" evidence="9">
    <location>
        <begin position="1"/>
        <end position="55"/>
    </location>
</feature>
<dbReference type="Pfam" id="PF26356">
    <property type="entry name" value="Pelota_N"/>
    <property type="match status" value="1"/>
</dbReference>
<dbReference type="Gene3D" id="3.30.1330.30">
    <property type="match status" value="1"/>
</dbReference>